<evidence type="ECO:0000313" key="2">
    <source>
        <dbReference type="EMBL" id="WPU63836.1"/>
    </source>
</evidence>
<reference evidence="2 3" key="1">
    <citation type="submission" date="2023-11" db="EMBL/GenBank/DDBJ databases">
        <title>Peredibacter starrii A3.12.</title>
        <authorList>
            <person name="Mitchell R.J."/>
        </authorList>
    </citation>
    <scope>NUCLEOTIDE SEQUENCE [LARGE SCALE GENOMIC DNA]</scope>
    <source>
        <strain evidence="2 3">A3.12</strain>
    </source>
</reference>
<keyword evidence="1" id="KW-1133">Transmembrane helix</keyword>
<feature type="transmembrane region" description="Helical" evidence="1">
    <location>
        <begin position="324"/>
        <end position="346"/>
    </location>
</feature>
<dbReference type="AlphaFoldDB" id="A0AAX4HKS1"/>
<keyword evidence="1" id="KW-0472">Membrane</keyword>
<feature type="transmembrane region" description="Helical" evidence="1">
    <location>
        <begin position="279"/>
        <end position="312"/>
    </location>
</feature>
<sequence>MLGLLALGLTVVMIYTLVKNALVGTQLSADDRYAGSMELIIPITSRSEFYLEPWLKNLTDFHSLNGQLKIHILIDGHHPAVNAWQELHQKLPYVELHSFLMRPIGRESVPWMIEQIAPKIRGQVVIIGDAELVPTEHAFISLSRLVSEKQKAYFALPQTAKLSVLGEAVASVSPTLALASIFGFRKIRRNISHPLISLSQGWMGMPLSFFQEMDFSKINLPSWKEALAKKWDLENRTYILAFAERHLLRYYPEDIQVQTAQIRIYWEELWLKGDRTGLWLYLVSLFIWSFPIFCIFTHPFWSMASIVLLVLFRFFTKIVFQERWGAAMLHPVACIVWIGTFLWWGITGLKTKYGSKRPAV</sequence>
<evidence type="ECO:0000256" key="1">
    <source>
        <dbReference type="SAM" id="Phobius"/>
    </source>
</evidence>
<gene>
    <name evidence="2" type="ORF">SOO65_14165</name>
</gene>
<evidence type="ECO:0008006" key="4">
    <source>
        <dbReference type="Google" id="ProtNLM"/>
    </source>
</evidence>
<proteinExistence type="predicted"/>
<organism evidence="2 3">
    <name type="scientific">Peredibacter starrii</name>
    <dbReference type="NCBI Taxonomy" id="28202"/>
    <lineage>
        <taxon>Bacteria</taxon>
        <taxon>Pseudomonadati</taxon>
        <taxon>Bdellovibrionota</taxon>
        <taxon>Bacteriovoracia</taxon>
        <taxon>Bacteriovoracales</taxon>
        <taxon>Bacteriovoracaceae</taxon>
        <taxon>Peredibacter</taxon>
    </lineage>
</organism>
<accession>A0AAX4HKS1</accession>
<name>A0AAX4HKS1_9BACT</name>
<dbReference type="EMBL" id="CP139487">
    <property type="protein sequence ID" value="WPU63836.1"/>
    <property type="molecule type" value="Genomic_DNA"/>
</dbReference>
<evidence type="ECO:0000313" key="3">
    <source>
        <dbReference type="Proteomes" id="UP001324634"/>
    </source>
</evidence>
<dbReference type="KEGG" id="psti:SOO65_14165"/>
<dbReference type="Proteomes" id="UP001324634">
    <property type="component" value="Chromosome"/>
</dbReference>
<protein>
    <recommendedName>
        <fullName evidence="4">Glycosyltransferase</fullName>
    </recommendedName>
</protein>
<keyword evidence="3" id="KW-1185">Reference proteome</keyword>
<dbReference type="RefSeq" id="WP_321391319.1">
    <property type="nucleotide sequence ID" value="NZ_CP139487.1"/>
</dbReference>
<keyword evidence="1" id="KW-0812">Transmembrane</keyword>